<comment type="caution">
    <text evidence="1">The sequence shown here is derived from an EMBL/GenBank/DDBJ whole genome shotgun (WGS) entry which is preliminary data.</text>
</comment>
<evidence type="ECO:0000313" key="2">
    <source>
        <dbReference type="Proteomes" id="UP000527355"/>
    </source>
</evidence>
<gene>
    <name evidence="1" type="ORF">mMyoMyo1_009375</name>
</gene>
<name>A0A7J7SRX0_MYOMY</name>
<proteinExistence type="predicted"/>
<keyword evidence="2" id="KW-1185">Reference proteome</keyword>
<protein>
    <submittedName>
        <fullName evidence="1">Uncharacterized protein</fullName>
    </submittedName>
</protein>
<evidence type="ECO:0000313" key="1">
    <source>
        <dbReference type="EMBL" id="KAF6290995.1"/>
    </source>
</evidence>
<dbReference type="EMBL" id="JABWUV010000018">
    <property type="protein sequence ID" value="KAF6290995.1"/>
    <property type="molecule type" value="Genomic_DNA"/>
</dbReference>
<organism evidence="1 2">
    <name type="scientific">Myotis myotis</name>
    <name type="common">Greater mouse-eared bat</name>
    <name type="synonym">Vespertilio myotis</name>
    <dbReference type="NCBI Taxonomy" id="51298"/>
    <lineage>
        <taxon>Eukaryota</taxon>
        <taxon>Metazoa</taxon>
        <taxon>Chordata</taxon>
        <taxon>Craniata</taxon>
        <taxon>Vertebrata</taxon>
        <taxon>Euteleostomi</taxon>
        <taxon>Mammalia</taxon>
        <taxon>Eutheria</taxon>
        <taxon>Laurasiatheria</taxon>
        <taxon>Chiroptera</taxon>
        <taxon>Yangochiroptera</taxon>
        <taxon>Vespertilionidae</taxon>
        <taxon>Myotis</taxon>
    </lineage>
</organism>
<sequence>MLTTSIYRFCPPGLKCLLDTAHTSACRATLPSSLRCLELVAPPGGCRGPLGLFPLVRCLPETKMLKTTASFPDGGGEPGRGGESPQAPGFIILFKPRCSAGSGAPWVSLDLRTRRSLVRAAAAPLGAGRRQPVNDSLSSLMFLPPSPSPFLSEINKNIFFKNPRC</sequence>
<dbReference type="Proteomes" id="UP000527355">
    <property type="component" value="Unassembled WGS sequence"/>
</dbReference>
<dbReference type="AlphaFoldDB" id="A0A7J7SRX0"/>
<accession>A0A7J7SRX0</accession>
<reference evidence="1 2" key="1">
    <citation type="journal article" date="2020" name="Nature">
        <title>Six reference-quality genomes reveal evolution of bat adaptations.</title>
        <authorList>
            <person name="Jebb D."/>
            <person name="Huang Z."/>
            <person name="Pippel M."/>
            <person name="Hughes G.M."/>
            <person name="Lavrichenko K."/>
            <person name="Devanna P."/>
            <person name="Winkler S."/>
            <person name="Jermiin L.S."/>
            <person name="Skirmuntt E.C."/>
            <person name="Katzourakis A."/>
            <person name="Burkitt-Gray L."/>
            <person name="Ray D.A."/>
            <person name="Sullivan K.A.M."/>
            <person name="Roscito J.G."/>
            <person name="Kirilenko B.M."/>
            <person name="Davalos L.M."/>
            <person name="Corthals A.P."/>
            <person name="Power M.L."/>
            <person name="Jones G."/>
            <person name="Ransome R.D."/>
            <person name="Dechmann D.K.N."/>
            <person name="Locatelli A.G."/>
            <person name="Puechmaille S.J."/>
            <person name="Fedrigo O."/>
            <person name="Jarvis E.D."/>
            <person name="Hiller M."/>
            <person name="Vernes S.C."/>
            <person name="Myers E.W."/>
            <person name="Teeling E.C."/>
        </authorList>
    </citation>
    <scope>NUCLEOTIDE SEQUENCE [LARGE SCALE GENOMIC DNA]</scope>
    <source>
        <strain evidence="1">MMyoMyo1</strain>
        <tissue evidence="1">Flight muscle</tissue>
    </source>
</reference>